<accession>A0A7C9GNK3</accession>
<dbReference type="Pfam" id="PF13567">
    <property type="entry name" value="DUF4131"/>
    <property type="match status" value="1"/>
</dbReference>
<comment type="subcellular location">
    <subcellularLocation>
        <location evidence="1">Cell membrane</location>
        <topology evidence="1">Multi-pass membrane protein</topology>
    </subcellularLocation>
</comment>
<feature type="domain" description="ComEC/Rec2-related protein" evidence="7">
    <location>
        <begin position="257"/>
        <end position="540"/>
    </location>
</feature>
<proteinExistence type="predicted"/>
<dbReference type="OrthoDB" id="9790149at2"/>
<evidence type="ECO:0000256" key="6">
    <source>
        <dbReference type="SAM" id="Phobius"/>
    </source>
</evidence>
<feature type="transmembrane region" description="Helical" evidence="6">
    <location>
        <begin position="70"/>
        <end position="86"/>
    </location>
</feature>
<keyword evidence="2" id="KW-1003">Cell membrane</keyword>
<sequence>MVAPVQGVTSRSVAAVKAVSAGAAAGPAVAAARWWSFVDAERQSLALWLPVAFAGGVALWFIVPWQVQRLALALAFAGVGAAALLARWRPLAALALLALAGMGAAEWRSARVAAPVLDHRQVATVSGIVAAVEDRAGRDQLRLLVAPDAGTGLPPRLRLTVRGPPPPGLAPGARIRLRALLSPPAGAAIPGGYDFARRAWFAGIGATGLPFGRIAIVAPAPPAAGVMAWLDAVRARLTQRIRRAVPGESGAIAAAFVTGDQGAIPLPTAQAMRDSGLAHLLSISGLHIAVVVGGTILLVRRGLALFPHAALRWPVKTIAVGVAALVGVGYTLLAGAEVPTVRTILATLIVLFGMVIGREAFSLRLLAAAAFVILAVRPEALLGPSFQLSFAAVIAIVALYESRLGRWLATPGADEGWGRRLVRHGTAMLVTGLVAELALSSIGLFHFNRAGIYGVFANMVAIPWTSFVIMPLLMLALLADAVGIGGLVWPAVGWAMGWLVALAEATAALPGAVVRMPAMPASAYAFIIAGGLWLALWRTRVRWWGAGVVAAGLVLAMMAPPPDLLVSGDGRHAALRLDDGRLALLRPRTGDFLRDMWGDALATDGDAAFADLPGMACSADACVAHIDRDGRRWRLLATLSRDYIGRATFEPACAAADIVVSDRRMPRWCRPRWLRLDRAQLAQSGAVAIWLGSGRVDGANARLGDHPWRPH</sequence>
<keyword evidence="5 6" id="KW-0472">Membrane</keyword>
<gene>
    <name evidence="9" type="ORF">F3168_03660</name>
</gene>
<dbReference type="InterPro" id="IPR025405">
    <property type="entry name" value="DUF4131"/>
</dbReference>
<feature type="transmembrane region" description="Helical" evidence="6">
    <location>
        <begin position="491"/>
        <end position="512"/>
    </location>
</feature>
<keyword evidence="10" id="KW-1185">Reference proteome</keyword>
<dbReference type="AlphaFoldDB" id="A0A7C9GNK3"/>
<reference evidence="9 10" key="1">
    <citation type="submission" date="2019-09" db="EMBL/GenBank/DDBJ databases">
        <title>Polymorphobacter sp. isolated from a lake in China.</title>
        <authorList>
            <person name="Liu Z."/>
        </authorList>
    </citation>
    <scope>NUCLEOTIDE SEQUENCE [LARGE SCALE GENOMIC DNA]</scope>
    <source>
        <strain evidence="9 10">D40P</strain>
    </source>
</reference>
<dbReference type="NCBIfam" id="TIGR00360">
    <property type="entry name" value="ComEC_N-term"/>
    <property type="match status" value="1"/>
</dbReference>
<evidence type="ECO:0000256" key="2">
    <source>
        <dbReference type="ARBA" id="ARBA00022475"/>
    </source>
</evidence>
<feature type="transmembrane region" description="Helical" evidence="6">
    <location>
        <begin position="518"/>
        <end position="536"/>
    </location>
</feature>
<protein>
    <submittedName>
        <fullName evidence="9">DUF4131 domain-containing protein</fullName>
    </submittedName>
</protein>
<feature type="transmembrane region" description="Helical" evidence="6">
    <location>
        <begin position="451"/>
        <end position="479"/>
    </location>
</feature>
<organism evidence="9 10">
    <name type="scientific">Sandarakinorhabdus fusca</name>
    <dbReference type="NCBI Taxonomy" id="1439888"/>
    <lineage>
        <taxon>Bacteria</taxon>
        <taxon>Pseudomonadati</taxon>
        <taxon>Pseudomonadota</taxon>
        <taxon>Alphaproteobacteria</taxon>
        <taxon>Sphingomonadales</taxon>
        <taxon>Sphingosinicellaceae</taxon>
        <taxon>Sandarakinorhabdus</taxon>
    </lineage>
</organism>
<dbReference type="Proteomes" id="UP000481327">
    <property type="component" value="Unassembled WGS sequence"/>
</dbReference>
<feature type="transmembrane region" description="Helical" evidence="6">
    <location>
        <begin position="318"/>
        <end position="336"/>
    </location>
</feature>
<evidence type="ECO:0000313" key="9">
    <source>
        <dbReference type="EMBL" id="MQT16353.1"/>
    </source>
</evidence>
<feature type="transmembrane region" description="Helical" evidence="6">
    <location>
        <begin position="421"/>
        <end position="445"/>
    </location>
</feature>
<evidence type="ECO:0000256" key="4">
    <source>
        <dbReference type="ARBA" id="ARBA00022989"/>
    </source>
</evidence>
<evidence type="ECO:0000259" key="8">
    <source>
        <dbReference type="Pfam" id="PF13567"/>
    </source>
</evidence>
<evidence type="ECO:0000256" key="5">
    <source>
        <dbReference type="ARBA" id="ARBA00023136"/>
    </source>
</evidence>
<feature type="transmembrane region" description="Helical" evidence="6">
    <location>
        <begin position="348"/>
        <end position="375"/>
    </location>
</feature>
<name>A0A7C9GNK3_9SPHN</name>
<evidence type="ECO:0000256" key="3">
    <source>
        <dbReference type="ARBA" id="ARBA00022692"/>
    </source>
</evidence>
<feature type="transmembrane region" description="Helical" evidence="6">
    <location>
        <begin position="277"/>
        <end position="298"/>
    </location>
</feature>
<dbReference type="Pfam" id="PF03772">
    <property type="entry name" value="Competence"/>
    <property type="match status" value="1"/>
</dbReference>
<dbReference type="InterPro" id="IPR004477">
    <property type="entry name" value="ComEC_N"/>
</dbReference>
<feature type="transmembrane region" description="Helical" evidence="6">
    <location>
        <begin position="45"/>
        <end position="63"/>
    </location>
</feature>
<dbReference type="InterPro" id="IPR052159">
    <property type="entry name" value="Competence_DNA_uptake"/>
</dbReference>
<dbReference type="PANTHER" id="PTHR30619">
    <property type="entry name" value="DNA INTERNALIZATION/COMPETENCE PROTEIN COMEC/REC2"/>
    <property type="match status" value="1"/>
</dbReference>
<dbReference type="PANTHER" id="PTHR30619:SF1">
    <property type="entry name" value="RECOMBINATION PROTEIN 2"/>
    <property type="match status" value="1"/>
</dbReference>
<comment type="caution">
    <text evidence="9">The sequence shown here is derived from an EMBL/GenBank/DDBJ whole genome shotgun (WGS) entry which is preliminary data.</text>
</comment>
<dbReference type="GO" id="GO:0005886">
    <property type="term" value="C:plasma membrane"/>
    <property type="evidence" value="ECO:0007669"/>
    <property type="project" value="UniProtKB-SubCell"/>
</dbReference>
<dbReference type="EMBL" id="WIOL01000001">
    <property type="protein sequence ID" value="MQT16353.1"/>
    <property type="molecule type" value="Genomic_DNA"/>
</dbReference>
<feature type="transmembrane region" description="Helical" evidence="6">
    <location>
        <begin position="543"/>
        <end position="559"/>
    </location>
</feature>
<evidence type="ECO:0000256" key="1">
    <source>
        <dbReference type="ARBA" id="ARBA00004651"/>
    </source>
</evidence>
<keyword evidence="4 6" id="KW-1133">Transmembrane helix</keyword>
<feature type="domain" description="DUF4131" evidence="8">
    <location>
        <begin position="70"/>
        <end position="209"/>
    </location>
</feature>
<evidence type="ECO:0000313" key="10">
    <source>
        <dbReference type="Proteomes" id="UP000481327"/>
    </source>
</evidence>
<evidence type="ECO:0000259" key="7">
    <source>
        <dbReference type="Pfam" id="PF03772"/>
    </source>
</evidence>
<keyword evidence="3 6" id="KW-0812">Transmembrane</keyword>
<feature type="transmembrane region" description="Helical" evidence="6">
    <location>
        <begin position="381"/>
        <end position="400"/>
    </location>
</feature>